<gene>
    <name evidence="2" type="ORF">V0U35_11925</name>
</gene>
<name>A0ABU7M1V0_9PROT</name>
<feature type="signal peptide" evidence="1">
    <location>
        <begin position="1"/>
        <end position="33"/>
    </location>
</feature>
<reference evidence="2 3" key="1">
    <citation type="submission" date="2024-01" db="EMBL/GenBank/DDBJ databases">
        <title>Hyphobacterium bacterium isolated from marine sediment.</title>
        <authorList>
            <person name="Zhao S."/>
        </authorList>
    </citation>
    <scope>NUCLEOTIDE SEQUENCE [LARGE SCALE GENOMIC DNA]</scope>
    <source>
        <strain evidence="2 3">Y60-23</strain>
    </source>
</reference>
<evidence type="ECO:0000313" key="3">
    <source>
        <dbReference type="Proteomes" id="UP001310692"/>
    </source>
</evidence>
<evidence type="ECO:0000313" key="2">
    <source>
        <dbReference type="EMBL" id="MEE2567385.1"/>
    </source>
</evidence>
<dbReference type="RefSeq" id="WP_330196946.1">
    <property type="nucleotide sequence ID" value="NZ_JAZDRO010000005.1"/>
</dbReference>
<dbReference type="Proteomes" id="UP001310692">
    <property type="component" value="Unassembled WGS sequence"/>
</dbReference>
<accession>A0ABU7M1V0</accession>
<organism evidence="2 3">
    <name type="scientific">Hyphobacterium marinum</name>
    <dbReference type="NCBI Taxonomy" id="3116574"/>
    <lineage>
        <taxon>Bacteria</taxon>
        <taxon>Pseudomonadati</taxon>
        <taxon>Pseudomonadota</taxon>
        <taxon>Alphaproteobacteria</taxon>
        <taxon>Maricaulales</taxon>
        <taxon>Maricaulaceae</taxon>
        <taxon>Hyphobacterium</taxon>
    </lineage>
</organism>
<proteinExistence type="predicted"/>
<feature type="chain" id="PRO_5047102709" evidence="1">
    <location>
        <begin position="34"/>
        <end position="61"/>
    </location>
</feature>
<evidence type="ECO:0000256" key="1">
    <source>
        <dbReference type="SAM" id="SignalP"/>
    </source>
</evidence>
<comment type="caution">
    <text evidence="2">The sequence shown here is derived from an EMBL/GenBank/DDBJ whole genome shotgun (WGS) entry which is preliminary data.</text>
</comment>
<keyword evidence="1" id="KW-0732">Signal</keyword>
<sequence>MPRWIHIMNFVSARLRRCVAVLLVLAAAQAVHAGVAMGAGEGISAHERAFITNAGLRSSLD</sequence>
<keyword evidence="3" id="KW-1185">Reference proteome</keyword>
<protein>
    <submittedName>
        <fullName evidence="2">Uncharacterized protein</fullName>
    </submittedName>
</protein>
<dbReference type="EMBL" id="JAZDRO010000005">
    <property type="protein sequence ID" value="MEE2567385.1"/>
    <property type="molecule type" value="Genomic_DNA"/>
</dbReference>